<evidence type="ECO:0000313" key="1">
    <source>
        <dbReference type="EMBL" id="REH47179.1"/>
    </source>
</evidence>
<sequence>MNLIAGDTMFLVIHQPDGLAGGGFDGVVAPPVCGISASAADDATAR</sequence>
<accession>A0A3E0HL41</accession>
<protein>
    <submittedName>
        <fullName evidence="1">Uncharacterized protein</fullName>
    </submittedName>
</protein>
<dbReference type="Proteomes" id="UP000256269">
    <property type="component" value="Unassembled WGS sequence"/>
</dbReference>
<dbReference type="EMBL" id="QUNO01000006">
    <property type="protein sequence ID" value="REH47179.1"/>
    <property type="molecule type" value="Genomic_DNA"/>
</dbReference>
<dbReference type="AlphaFoldDB" id="A0A3E0HL41"/>
<name>A0A3E0HL41_9PSEU</name>
<reference evidence="1 2" key="1">
    <citation type="submission" date="2018-08" db="EMBL/GenBank/DDBJ databases">
        <title>Genomic Encyclopedia of Archaeal and Bacterial Type Strains, Phase II (KMG-II): from individual species to whole genera.</title>
        <authorList>
            <person name="Goeker M."/>
        </authorList>
    </citation>
    <scope>NUCLEOTIDE SEQUENCE [LARGE SCALE GENOMIC DNA]</scope>
    <source>
        <strain evidence="1 2">DSM 45791</strain>
    </source>
</reference>
<comment type="caution">
    <text evidence="1">The sequence shown here is derived from an EMBL/GenBank/DDBJ whole genome shotgun (WGS) entry which is preliminary data.</text>
</comment>
<dbReference type="RefSeq" id="WP_170217626.1">
    <property type="nucleotide sequence ID" value="NZ_CP144375.1"/>
</dbReference>
<evidence type="ECO:0000313" key="2">
    <source>
        <dbReference type="Proteomes" id="UP000256269"/>
    </source>
</evidence>
<organism evidence="1 2">
    <name type="scientific">Kutzneria buriramensis</name>
    <dbReference type="NCBI Taxonomy" id="1045776"/>
    <lineage>
        <taxon>Bacteria</taxon>
        <taxon>Bacillati</taxon>
        <taxon>Actinomycetota</taxon>
        <taxon>Actinomycetes</taxon>
        <taxon>Pseudonocardiales</taxon>
        <taxon>Pseudonocardiaceae</taxon>
        <taxon>Kutzneria</taxon>
    </lineage>
</organism>
<proteinExistence type="predicted"/>
<gene>
    <name evidence="1" type="ORF">BCF44_106344</name>
</gene>
<keyword evidence="2" id="KW-1185">Reference proteome</keyword>